<feature type="chain" id="PRO_5014498753" evidence="10">
    <location>
        <begin position="20"/>
        <end position="388"/>
    </location>
</feature>
<name>A0A072TKS2_MEDTR</name>
<evidence type="ECO:0000256" key="5">
    <source>
        <dbReference type="ARBA" id="ARBA00022801"/>
    </source>
</evidence>
<dbReference type="Gene3D" id="2.160.20.10">
    <property type="entry name" value="Single-stranded right-handed beta-helix, Pectin lyase-like"/>
    <property type="match status" value="1"/>
</dbReference>
<dbReference type="SMART" id="SM00710">
    <property type="entry name" value="PbH1"/>
    <property type="match status" value="4"/>
</dbReference>
<keyword evidence="10" id="KW-0732">Signal</keyword>
<feature type="active site" evidence="8">
    <location>
        <position position="242"/>
    </location>
</feature>
<evidence type="ECO:0000256" key="3">
    <source>
        <dbReference type="ARBA" id="ARBA00022512"/>
    </source>
</evidence>
<dbReference type="InterPro" id="IPR006626">
    <property type="entry name" value="PbH1"/>
</dbReference>
<dbReference type="GO" id="GO:0071555">
    <property type="term" value="P:cell wall organization"/>
    <property type="evidence" value="ECO:0007669"/>
    <property type="project" value="UniProtKB-KW"/>
</dbReference>
<dbReference type="GO" id="GO:0005975">
    <property type="term" value="P:carbohydrate metabolic process"/>
    <property type="evidence" value="ECO:0007669"/>
    <property type="project" value="InterPro"/>
</dbReference>
<dbReference type="Pfam" id="PF00295">
    <property type="entry name" value="Glyco_hydro_28"/>
    <property type="match status" value="1"/>
</dbReference>
<dbReference type="AlphaFoldDB" id="A0A072TKS2"/>
<dbReference type="EMBL" id="CM001224">
    <property type="protein sequence ID" value="KEH18027.1"/>
    <property type="molecule type" value="Genomic_DNA"/>
</dbReference>
<evidence type="ECO:0000256" key="4">
    <source>
        <dbReference type="ARBA" id="ARBA00022525"/>
    </source>
</evidence>
<keyword evidence="3" id="KW-0134">Cell wall</keyword>
<evidence type="ECO:0000256" key="10">
    <source>
        <dbReference type="SAM" id="SignalP"/>
    </source>
</evidence>
<dbReference type="EnsemblPlants" id="KEH18027">
    <property type="protein sequence ID" value="KEH18027"/>
    <property type="gene ID" value="MTR_8g010040"/>
</dbReference>
<comment type="similarity">
    <text evidence="2 9">Belongs to the glycosyl hydrolase 28 family.</text>
</comment>
<evidence type="ECO:0000313" key="13">
    <source>
        <dbReference type="Proteomes" id="UP000002051"/>
    </source>
</evidence>
<evidence type="ECO:0000256" key="2">
    <source>
        <dbReference type="ARBA" id="ARBA00008834"/>
    </source>
</evidence>
<feature type="signal peptide" evidence="10">
    <location>
        <begin position="1"/>
        <end position="19"/>
    </location>
</feature>
<evidence type="ECO:0000313" key="11">
    <source>
        <dbReference type="EMBL" id="KEH18027.1"/>
    </source>
</evidence>
<evidence type="ECO:0000256" key="7">
    <source>
        <dbReference type="ARBA" id="ARBA00023316"/>
    </source>
</evidence>
<dbReference type="InterPro" id="IPR011050">
    <property type="entry name" value="Pectin_lyase_fold/virulence"/>
</dbReference>
<evidence type="ECO:0000256" key="8">
    <source>
        <dbReference type="PROSITE-ProRule" id="PRU10052"/>
    </source>
</evidence>
<dbReference type="PROSITE" id="PS00502">
    <property type="entry name" value="POLYGALACTURONASE"/>
    <property type="match status" value="1"/>
</dbReference>
<keyword evidence="13" id="KW-1185">Reference proteome</keyword>
<accession>A0A072TKS2</accession>
<dbReference type="GO" id="GO:0004650">
    <property type="term" value="F:polygalacturonase activity"/>
    <property type="evidence" value="ECO:0007669"/>
    <property type="project" value="InterPro"/>
</dbReference>
<sequence length="388" mass="41867">MKNLIACILILGFFSPCICQRWNLVGTKKNTFNVMEYGARGDGKSDDSHAFLSAWKSTCAAKGAATLVIPPQKKFLVTNLLFSGPCKATSIHIKIQGKIIAPPKKSWKSGLGWIRIQYVNGLTIDGTGGGIDGYGSTWWSCISCLRPIVLSFHSCNDLSVRKLKITNSPGGHIAINGCYGAKFSNVVIDSPAHSPNTDGFDISASKNIVIEDSTIQAGDDCIALNGGSSYINVTRVFCGPGHGISIGSLGKHNSHEIVEEVYVRNCSFIDTTNGARIKTFPGGSGYARKIIFEQIQLKNVYNPIIIDQHYGSQVATNSALQVNDVTYRGFNGTCAGDIAIDLDCMDCFNIVLDQINIVSSQKRNKVSAICKNFHGKIDDSVVPKVSCK</sequence>
<evidence type="ECO:0000256" key="1">
    <source>
        <dbReference type="ARBA" id="ARBA00004191"/>
    </source>
</evidence>
<reference evidence="12" key="3">
    <citation type="submission" date="2015-04" db="UniProtKB">
        <authorList>
            <consortium name="EnsemblPlants"/>
        </authorList>
    </citation>
    <scope>IDENTIFICATION</scope>
    <source>
        <strain evidence="12">cv. Jemalong A17</strain>
    </source>
</reference>
<dbReference type="STRING" id="3880.A0A072TKS2"/>
<keyword evidence="5 9" id="KW-0378">Hydrolase</keyword>
<dbReference type="InterPro" id="IPR012334">
    <property type="entry name" value="Pectin_lyas_fold"/>
</dbReference>
<proteinExistence type="inferred from homology"/>
<keyword evidence="6 9" id="KW-0326">Glycosidase</keyword>
<keyword evidence="7" id="KW-0961">Cell wall biogenesis/degradation</keyword>
<evidence type="ECO:0000256" key="9">
    <source>
        <dbReference type="RuleBase" id="RU361169"/>
    </source>
</evidence>
<dbReference type="SUPFAM" id="SSF51126">
    <property type="entry name" value="Pectin lyase-like"/>
    <property type="match status" value="1"/>
</dbReference>
<reference evidence="11 13" key="1">
    <citation type="journal article" date="2011" name="Nature">
        <title>The Medicago genome provides insight into the evolution of rhizobial symbioses.</title>
        <authorList>
            <person name="Young N.D."/>
            <person name="Debelle F."/>
            <person name="Oldroyd G.E."/>
            <person name="Geurts R."/>
            <person name="Cannon S.B."/>
            <person name="Udvardi M.K."/>
            <person name="Benedito V.A."/>
            <person name="Mayer K.F."/>
            <person name="Gouzy J."/>
            <person name="Schoof H."/>
            <person name="Van de Peer Y."/>
            <person name="Proost S."/>
            <person name="Cook D.R."/>
            <person name="Meyers B.C."/>
            <person name="Spannagl M."/>
            <person name="Cheung F."/>
            <person name="De Mita S."/>
            <person name="Krishnakumar V."/>
            <person name="Gundlach H."/>
            <person name="Zhou S."/>
            <person name="Mudge J."/>
            <person name="Bharti A.K."/>
            <person name="Murray J.D."/>
            <person name="Naoumkina M.A."/>
            <person name="Rosen B."/>
            <person name="Silverstein K.A."/>
            <person name="Tang H."/>
            <person name="Rombauts S."/>
            <person name="Zhao P.X."/>
            <person name="Zhou P."/>
            <person name="Barbe V."/>
            <person name="Bardou P."/>
            <person name="Bechner M."/>
            <person name="Bellec A."/>
            <person name="Berger A."/>
            <person name="Berges H."/>
            <person name="Bidwell S."/>
            <person name="Bisseling T."/>
            <person name="Choisne N."/>
            <person name="Couloux A."/>
            <person name="Denny R."/>
            <person name="Deshpande S."/>
            <person name="Dai X."/>
            <person name="Doyle J.J."/>
            <person name="Dudez A.M."/>
            <person name="Farmer A.D."/>
            <person name="Fouteau S."/>
            <person name="Franken C."/>
            <person name="Gibelin C."/>
            <person name="Gish J."/>
            <person name="Goldstein S."/>
            <person name="Gonzalez A.J."/>
            <person name="Green P.J."/>
            <person name="Hallab A."/>
            <person name="Hartog M."/>
            <person name="Hua A."/>
            <person name="Humphray S.J."/>
            <person name="Jeong D.H."/>
            <person name="Jing Y."/>
            <person name="Jocker A."/>
            <person name="Kenton S.M."/>
            <person name="Kim D.J."/>
            <person name="Klee K."/>
            <person name="Lai H."/>
            <person name="Lang C."/>
            <person name="Lin S."/>
            <person name="Macmil S.L."/>
            <person name="Magdelenat G."/>
            <person name="Matthews L."/>
            <person name="McCorrison J."/>
            <person name="Monaghan E.L."/>
            <person name="Mun J.H."/>
            <person name="Najar F.Z."/>
            <person name="Nicholson C."/>
            <person name="Noirot C."/>
            <person name="O'Bleness M."/>
            <person name="Paule C.R."/>
            <person name="Poulain J."/>
            <person name="Prion F."/>
            <person name="Qin B."/>
            <person name="Qu C."/>
            <person name="Retzel E.F."/>
            <person name="Riddle C."/>
            <person name="Sallet E."/>
            <person name="Samain S."/>
            <person name="Samson N."/>
            <person name="Sanders I."/>
            <person name="Saurat O."/>
            <person name="Scarpelli C."/>
            <person name="Schiex T."/>
            <person name="Segurens B."/>
            <person name="Severin A.J."/>
            <person name="Sherrier D.J."/>
            <person name="Shi R."/>
            <person name="Sims S."/>
            <person name="Singer S.R."/>
            <person name="Sinharoy S."/>
            <person name="Sterck L."/>
            <person name="Viollet A."/>
            <person name="Wang B.B."/>
            <person name="Wang K."/>
            <person name="Wang M."/>
            <person name="Wang X."/>
            <person name="Warfsmann J."/>
            <person name="Weissenbach J."/>
            <person name="White D.D."/>
            <person name="White J.D."/>
            <person name="Wiley G.B."/>
            <person name="Wincker P."/>
            <person name="Xing Y."/>
            <person name="Yang L."/>
            <person name="Yao Z."/>
            <person name="Ying F."/>
            <person name="Zhai J."/>
            <person name="Zhou L."/>
            <person name="Zuber A."/>
            <person name="Denarie J."/>
            <person name="Dixon R.A."/>
            <person name="May G.D."/>
            <person name="Schwartz D.C."/>
            <person name="Rogers J."/>
            <person name="Quetier F."/>
            <person name="Town C.D."/>
            <person name="Roe B.A."/>
        </authorList>
    </citation>
    <scope>NUCLEOTIDE SEQUENCE [LARGE SCALE GENOMIC DNA]</scope>
    <source>
        <strain evidence="11">A17</strain>
        <strain evidence="12 13">cv. Jemalong A17</strain>
    </source>
</reference>
<dbReference type="PANTHER" id="PTHR31375">
    <property type="match status" value="1"/>
</dbReference>
<dbReference type="HOGENOM" id="CLU_016031_2_2_1"/>
<dbReference type="OrthoDB" id="187139at2759"/>
<dbReference type="InterPro" id="IPR000743">
    <property type="entry name" value="Glyco_hydro_28"/>
</dbReference>
<keyword evidence="4" id="KW-0964">Secreted</keyword>
<evidence type="ECO:0000256" key="6">
    <source>
        <dbReference type="ARBA" id="ARBA00023295"/>
    </source>
</evidence>
<evidence type="ECO:0000313" key="12">
    <source>
        <dbReference type="EnsemblPlants" id="KEH18027"/>
    </source>
</evidence>
<comment type="subcellular location">
    <subcellularLocation>
        <location evidence="1">Secreted</location>
        <location evidence="1">Cell wall</location>
    </subcellularLocation>
</comment>
<reference evidence="11 13" key="2">
    <citation type="journal article" date="2014" name="BMC Genomics">
        <title>An improved genome release (version Mt4.0) for the model legume Medicago truncatula.</title>
        <authorList>
            <person name="Tang H."/>
            <person name="Krishnakumar V."/>
            <person name="Bidwell S."/>
            <person name="Rosen B."/>
            <person name="Chan A."/>
            <person name="Zhou S."/>
            <person name="Gentzbittel L."/>
            <person name="Childs K.L."/>
            <person name="Yandell M."/>
            <person name="Gundlach H."/>
            <person name="Mayer K.F."/>
            <person name="Schwartz D.C."/>
            <person name="Town C.D."/>
        </authorList>
    </citation>
    <scope>GENOME REANNOTATION</scope>
    <source>
        <strain evidence="11">A17</strain>
        <strain evidence="12 13">cv. Jemalong A17</strain>
    </source>
</reference>
<gene>
    <name evidence="12" type="primary">25500200</name>
    <name evidence="11" type="ordered locus">MTR_8g010040</name>
</gene>
<protein>
    <submittedName>
        <fullName evidence="11">Polygalacturonase</fullName>
    </submittedName>
</protein>
<dbReference type="Proteomes" id="UP000002051">
    <property type="component" value="Chromosome 8"/>
</dbReference>
<organism evidence="11 13">
    <name type="scientific">Medicago truncatula</name>
    <name type="common">Barrel medic</name>
    <name type="synonym">Medicago tribuloides</name>
    <dbReference type="NCBI Taxonomy" id="3880"/>
    <lineage>
        <taxon>Eukaryota</taxon>
        <taxon>Viridiplantae</taxon>
        <taxon>Streptophyta</taxon>
        <taxon>Embryophyta</taxon>
        <taxon>Tracheophyta</taxon>
        <taxon>Spermatophyta</taxon>
        <taxon>Magnoliopsida</taxon>
        <taxon>eudicotyledons</taxon>
        <taxon>Gunneridae</taxon>
        <taxon>Pentapetalae</taxon>
        <taxon>rosids</taxon>
        <taxon>fabids</taxon>
        <taxon>Fabales</taxon>
        <taxon>Fabaceae</taxon>
        <taxon>Papilionoideae</taxon>
        <taxon>50 kb inversion clade</taxon>
        <taxon>NPAAA clade</taxon>
        <taxon>Hologalegina</taxon>
        <taxon>IRL clade</taxon>
        <taxon>Trifolieae</taxon>
        <taxon>Medicago</taxon>
    </lineage>
</organism>